<reference evidence="1 2" key="1">
    <citation type="submission" date="2023-08" db="EMBL/GenBank/DDBJ databases">
        <authorList>
            <person name="Palmer J.M."/>
        </authorList>
    </citation>
    <scope>NUCLEOTIDE SEQUENCE [LARGE SCALE GENOMIC DNA]</scope>
    <source>
        <strain evidence="1 2">TWF481</strain>
    </source>
</reference>
<name>A0AAV9WQ90_9PEZI</name>
<dbReference type="Proteomes" id="UP001370758">
    <property type="component" value="Unassembled WGS sequence"/>
</dbReference>
<comment type="caution">
    <text evidence="1">The sequence shown here is derived from an EMBL/GenBank/DDBJ whole genome shotgun (WGS) entry which is preliminary data.</text>
</comment>
<proteinExistence type="predicted"/>
<organism evidence="1 2">
    <name type="scientific">Arthrobotrys musiformis</name>
    <dbReference type="NCBI Taxonomy" id="47236"/>
    <lineage>
        <taxon>Eukaryota</taxon>
        <taxon>Fungi</taxon>
        <taxon>Dikarya</taxon>
        <taxon>Ascomycota</taxon>
        <taxon>Pezizomycotina</taxon>
        <taxon>Orbiliomycetes</taxon>
        <taxon>Orbiliales</taxon>
        <taxon>Orbiliaceae</taxon>
        <taxon>Arthrobotrys</taxon>
    </lineage>
</organism>
<gene>
    <name evidence="1" type="ORF">TWF481_001239</name>
</gene>
<keyword evidence="2" id="KW-1185">Reference proteome</keyword>
<protein>
    <submittedName>
        <fullName evidence="1">Uncharacterized protein</fullName>
    </submittedName>
</protein>
<dbReference type="EMBL" id="JAVHJL010000001">
    <property type="protein sequence ID" value="KAK6512351.1"/>
    <property type="molecule type" value="Genomic_DNA"/>
</dbReference>
<accession>A0AAV9WQ90</accession>
<sequence length="149" mass="16896">MSAPAIQDNDIIIDDPISYQPFGVRNFGNAGTIVNEIEISVSTNKRLHHLWIHTIDGKRIEPSIRLERIPGIGLFFRTEQKQEYFVRGVRTDFFSADVHITQDFSAILPPGTVLEPSDHIKAVLKFGREGEQEFNNTTVTNFKPEGDEE</sequence>
<evidence type="ECO:0000313" key="2">
    <source>
        <dbReference type="Proteomes" id="UP001370758"/>
    </source>
</evidence>
<dbReference type="AlphaFoldDB" id="A0AAV9WQ90"/>
<evidence type="ECO:0000313" key="1">
    <source>
        <dbReference type="EMBL" id="KAK6512351.1"/>
    </source>
</evidence>